<dbReference type="EMBL" id="LSRX01000310">
    <property type="protein sequence ID" value="OLQ00920.1"/>
    <property type="molecule type" value="Genomic_DNA"/>
</dbReference>
<accession>A0A1Q9E0H2</accession>
<evidence type="ECO:0000256" key="1">
    <source>
        <dbReference type="SAM" id="Phobius"/>
    </source>
</evidence>
<gene>
    <name evidence="2" type="ORF">AK812_SmicGene16371</name>
</gene>
<name>A0A1Q9E0H2_SYMMI</name>
<keyword evidence="1" id="KW-0472">Membrane</keyword>
<reference evidence="2 3" key="1">
    <citation type="submission" date="2016-02" db="EMBL/GenBank/DDBJ databases">
        <title>Genome analysis of coral dinoflagellate symbionts highlights evolutionary adaptations to a symbiotic lifestyle.</title>
        <authorList>
            <person name="Aranda M."/>
            <person name="Li Y."/>
            <person name="Liew Y.J."/>
            <person name="Baumgarten S."/>
            <person name="Simakov O."/>
            <person name="Wilson M."/>
            <person name="Piel J."/>
            <person name="Ashoor H."/>
            <person name="Bougouffa S."/>
            <person name="Bajic V.B."/>
            <person name="Ryu T."/>
            <person name="Ravasi T."/>
            <person name="Bayer T."/>
            <person name="Micklem G."/>
            <person name="Kim H."/>
            <person name="Bhak J."/>
            <person name="Lajeunesse T.C."/>
            <person name="Voolstra C.R."/>
        </authorList>
    </citation>
    <scope>NUCLEOTIDE SEQUENCE [LARGE SCALE GENOMIC DNA]</scope>
    <source>
        <strain evidence="2 3">CCMP2467</strain>
    </source>
</reference>
<dbReference type="Proteomes" id="UP000186817">
    <property type="component" value="Unassembled WGS sequence"/>
</dbReference>
<keyword evidence="1" id="KW-0812">Transmembrane</keyword>
<feature type="transmembrane region" description="Helical" evidence="1">
    <location>
        <begin position="15"/>
        <end position="33"/>
    </location>
</feature>
<evidence type="ECO:0000313" key="2">
    <source>
        <dbReference type="EMBL" id="OLQ00920.1"/>
    </source>
</evidence>
<dbReference type="AlphaFoldDB" id="A0A1Q9E0H2"/>
<dbReference type="OrthoDB" id="446814at2759"/>
<organism evidence="2 3">
    <name type="scientific">Symbiodinium microadriaticum</name>
    <name type="common">Dinoflagellate</name>
    <name type="synonym">Zooxanthella microadriatica</name>
    <dbReference type="NCBI Taxonomy" id="2951"/>
    <lineage>
        <taxon>Eukaryota</taxon>
        <taxon>Sar</taxon>
        <taxon>Alveolata</taxon>
        <taxon>Dinophyceae</taxon>
        <taxon>Suessiales</taxon>
        <taxon>Symbiodiniaceae</taxon>
        <taxon>Symbiodinium</taxon>
    </lineage>
</organism>
<evidence type="ECO:0000313" key="3">
    <source>
        <dbReference type="Proteomes" id="UP000186817"/>
    </source>
</evidence>
<sequence>MDDKLLPDLMQRRGAVGVAIAALMPIPLAVATWTAGSFRVNFPQFLVAAAFRMPKILIFVLLSGGPPGPPPPPPARLGVAI</sequence>
<protein>
    <submittedName>
        <fullName evidence="2">Uncharacterized protein</fullName>
    </submittedName>
</protein>
<proteinExistence type="predicted"/>
<keyword evidence="3" id="KW-1185">Reference proteome</keyword>
<comment type="caution">
    <text evidence="2">The sequence shown here is derived from an EMBL/GenBank/DDBJ whole genome shotgun (WGS) entry which is preliminary data.</text>
</comment>
<keyword evidence="1" id="KW-1133">Transmembrane helix</keyword>